<dbReference type="Proteomes" id="UP001212152">
    <property type="component" value="Unassembled WGS sequence"/>
</dbReference>
<dbReference type="InterPro" id="IPR013083">
    <property type="entry name" value="Znf_RING/FYVE/PHD"/>
</dbReference>
<dbReference type="InterPro" id="IPR001607">
    <property type="entry name" value="Znf_UBP"/>
</dbReference>
<evidence type="ECO:0000256" key="11">
    <source>
        <dbReference type="RuleBase" id="RU366025"/>
    </source>
</evidence>
<feature type="domain" description="UBP-type" evidence="14">
    <location>
        <begin position="51"/>
        <end position="192"/>
    </location>
</feature>
<feature type="region of interest" description="Disordered" evidence="12">
    <location>
        <begin position="65"/>
        <end position="116"/>
    </location>
</feature>
<dbReference type="Pfam" id="PF00443">
    <property type="entry name" value="UCH"/>
    <property type="match status" value="1"/>
</dbReference>
<feature type="compositionally biased region" description="Acidic residues" evidence="12">
    <location>
        <begin position="506"/>
        <end position="518"/>
    </location>
</feature>
<name>A0AAD5TLS5_9FUNG</name>
<feature type="compositionally biased region" description="Low complexity" evidence="12">
    <location>
        <begin position="396"/>
        <end position="406"/>
    </location>
</feature>
<dbReference type="InterPro" id="IPR028889">
    <property type="entry name" value="USP"/>
</dbReference>
<protein>
    <recommendedName>
        <fullName evidence="11">Ubiquitin carboxyl-terminal hydrolase</fullName>
        <ecNumber evidence="11">3.4.19.12</ecNumber>
    </recommendedName>
</protein>
<evidence type="ECO:0000256" key="4">
    <source>
        <dbReference type="ARBA" id="ARBA00022723"/>
    </source>
</evidence>
<feature type="compositionally biased region" description="Basic and acidic residues" evidence="12">
    <location>
        <begin position="532"/>
        <end position="545"/>
    </location>
</feature>
<keyword evidence="6 11" id="KW-0833">Ubl conjugation pathway</keyword>
<feature type="region of interest" description="Disordered" evidence="12">
    <location>
        <begin position="390"/>
        <end position="421"/>
    </location>
</feature>
<dbReference type="InterPro" id="IPR050164">
    <property type="entry name" value="Peptidase_C19"/>
</dbReference>
<dbReference type="PROSITE" id="PS00972">
    <property type="entry name" value="USP_1"/>
    <property type="match status" value="1"/>
</dbReference>
<keyword evidence="3 11" id="KW-0645">Protease</keyword>
<feature type="compositionally biased region" description="Basic residues" evidence="12">
    <location>
        <begin position="1"/>
        <end position="20"/>
    </location>
</feature>
<dbReference type="InterPro" id="IPR018200">
    <property type="entry name" value="USP_CS"/>
</dbReference>
<evidence type="ECO:0000313" key="16">
    <source>
        <dbReference type="Proteomes" id="UP001212152"/>
    </source>
</evidence>
<dbReference type="PROSITE" id="PS00973">
    <property type="entry name" value="USP_2"/>
    <property type="match status" value="1"/>
</dbReference>
<keyword evidence="9" id="KW-0862">Zinc</keyword>
<feature type="compositionally biased region" description="Polar residues" evidence="12">
    <location>
        <begin position="39"/>
        <end position="50"/>
    </location>
</feature>
<accession>A0AAD5TLS5</accession>
<evidence type="ECO:0000256" key="3">
    <source>
        <dbReference type="ARBA" id="ARBA00022670"/>
    </source>
</evidence>
<dbReference type="GO" id="GO:0004843">
    <property type="term" value="F:cysteine-type deubiquitinase activity"/>
    <property type="evidence" value="ECO:0007669"/>
    <property type="project" value="UniProtKB-UniRule"/>
</dbReference>
<keyword evidence="16" id="KW-1185">Reference proteome</keyword>
<feature type="region of interest" description="Disordered" evidence="12">
    <location>
        <begin position="493"/>
        <end position="579"/>
    </location>
</feature>
<dbReference type="PANTHER" id="PTHR24006:SF888">
    <property type="entry name" value="UBIQUITIN CARBOXYL-TERMINAL HYDROLASE 30"/>
    <property type="match status" value="1"/>
</dbReference>
<organism evidence="15 16">
    <name type="scientific">Geranomyces variabilis</name>
    <dbReference type="NCBI Taxonomy" id="109894"/>
    <lineage>
        <taxon>Eukaryota</taxon>
        <taxon>Fungi</taxon>
        <taxon>Fungi incertae sedis</taxon>
        <taxon>Chytridiomycota</taxon>
        <taxon>Chytridiomycota incertae sedis</taxon>
        <taxon>Chytridiomycetes</taxon>
        <taxon>Spizellomycetales</taxon>
        <taxon>Powellomycetaceae</taxon>
        <taxon>Geranomyces</taxon>
    </lineage>
</organism>
<dbReference type="GO" id="GO:0006508">
    <property type="term" value="P:proteolysis"/>
    <property type="evidence" value="ECO:0007669"/>
    <property type="project" value="UniProtKB-KW"/>
</dbReference>
<evidence type="ECO:0000256" key="1">
    <source>
        <dbReference type="ARBA" id="ARBA00000707"/>
    </source>
</evidence>
<dbReference type="PROSITE" id="PS50235">
    <property type="entry name" value="USP_3"/>
    <property type="match status" value="1"/>
</dbReference>
<dbReference type="SUPFAM" id="SSF54001">
    <property type="entry name" value="Cysteine proteinases"/>
    <property type="match status" value="1"/>
</dbReference>
<dbReference type="PANTHER" id="PTHR24006">
    <property type="entry name" value="UBIQUITIN CARBOXYL-TERMINAL HYDROLASE"/>
    <property type="match status" value="1"/>
</dbReference>
<sequence>MTKTKGSKSKAKKAAKKAGSKRNSTSSLPHMFDPEDATGASNDNVNGISSKKCSHLKGAVRIKQLEKQLPSTLKKGPSCTACRKDKDRAKSKAKKKSDDTSGSEDGDGGGDSPLPPKGEPSSLWLCCKCGDLNCGRADESHALKHFESDSKCSVAVNIHTLECWCYACDDEVVSSTNHNQLAAEAKARLQDVLKSSLKDVSAKAVPLVTKAKSKKDVTSPGLTNLGNTCFFNSVMQCIAYTAPLWDVKAKLTLSTAATRRPVTESLLGFLDSMREQRKAGGGSVNPKILFGALSNEWRMYKRMGQQDSHELLRRLLDGVREEQLDRSPGRKPGHQITPVDEVFGGKLCQIIVCDTCQHISYAFEDYLDLSLSIKDEAKDSWGLSSLFSRRKSNTKSPRSSPIPDSSSIHDDDLEDRSEYAKDPENMKLVKTLLEPTAGVVPDSNPTLQQCMAKFFAVETLQGDSVYSCDTCFKLKYGITPAEHRKELEQFKAAHASEHAVSNSESSDTDSSSDDDDVDGVGLSDEPSTPDESPERAHVPEVRIDRSNILAADGSEDGEAEVDPRERGSRGSLSPSEAGITPSTLYETALHSSASSVASTRGSALIPVSEDDAVEEKEGEELTPPPRPLSEGAKSDDEGAEEVFYTPVAHQPAPPTNPTTTTNPTLRGAPQPPERPPVQTRAFKRYLIHTAPEVLVVHLKRFQQVGFGGRTKKLEDVVAFDKELDVGAFLAPADVAKVVESADVADAAASSSEPPPPPPVSDTIRRACGKYRLYGVVVHGGGLFSGHYIAYVCVNGPAIPPPATAITTNGVASAADDESSSDSEWMYCSDSQVRPSSWEEVSKAQAYILMYERIPEA</sequence>
<dbReference type="AlphaFoldDB" id="A0AAD5TLS5"/>
<evidence type="ECO:0000259" key="14">
    <source>
        <dbReference type="PROSITE" id="PS50271"/>
    </source>
</evidence>
<feature type="domain" description="USP" evidence="13">
    <location>
        <begin position="220"/>
        <end position="853"/>
    </location>
</feature>
<comment type="catalytic activity">
    <reaction evidence="1 11">
        <text>Thiol-dependent hydrolysis of ester, thioester, amide, peptide and isopeptide bonds formed by the C-terminal Gly of ubiquitin (a 76-residue protein attached to proteins as an intracellular targeting signal).</text>
        <dbReference type="EC" id="3.4.19.12"/>
    </reaction>
</comment>
<keyword evidence="4" id="KW-0479">Metal-binding</keyword>
<dbReference type="SUPFAM" id="SSF57850">
    <property type="entry name" value="RING/U-box"/>
    <property type="match status" value="1"/>
</dbReference>
<feature type="compositionally biased region" description="Acidic residues" evidence="12">
    <location>
        <begin position="608"/>
        <end position="620"/>
    </location>
</feature>
<comment type="similarity">
    <text evidence="2 11">Belongs to the peptidase C19 family.</text>
</comment>
<evidence type="ECO:0000313" key="15">
    <source>
        <dbReference type="EMBL" id="KAJ3180431.1"/>
    </source>
</evidence>
<keyword evidence="7 11" id="KW-0378">Hydrolase</keyword>
<feature type="compositionally biased region" description="Polar residues" evidence="12">
    <location>
        <begin position="570"/>
        <end position="579"/>
    </location>
</feature>
<proteinExistence type="inferred from homology"/>
<keyword evidence="8 11" id="KW-0788">Thiol protease</keyword>
<reference evidence="15" key="1">
    <citation type="submission" date="2020-05" db="EMBL/GenBank/DDBJ databases">
        <title>Phylogenomic resolution of chytrid fungi.</title>
        <authorList>
            <person name="Stajich J.E."/>
            <person name="Amses K."/>
            <person name="Simmons R."/>
            <person name="Seto K."/>
            <person name="Myers J."/>
            <person name="Bonds A."/>
            <person name="Quandt C.A."/>
            <person name="Barry K."/>
            <person name="Liu P."/>
            <person name="Grigoriev I."/>
            <person name="Longcore J.E."/>
            <person name="James T.Y."/>
        </authorList>
    </citation>
    <scope>NUCLEOTIDE SEQUENCE</scope>
    <source>
        <strain evidence="15">JEL0379</strain>
    </source>
</reference>
<evidence type="ECO:0000256" key="10">
    <source>
        <dbReference type="PROSITE-ProRule" id="PRU00502"/>
    </source>
</evidence>
<evidence type="ECO:0000256" key="7">
    <source>
        <dbReference type="ARBA" id="ARBA00022801"/>
    </source>
</evidence>
<dbReference type="GO" id="GO:0005829">
    <property type="term" value="C:cytosol"/>
    <property type="evidence" value="ECO:0007669"/>
    <property type="project" value="TreeGrafter"/>
</dbReference>
<dbReference type="Gene3D" id="3.30.40.10">
    <property type="entry name" value="Zinc/RING finger domain, C3HC4 (zinc finger)"/>
    <property type="match status" value="1"/>
</dbReference>
<feature type="region of interest" description="Disordered" evidence="12">
    <location>
        <begin position="1"/>
        <end position="50"/>
    </location>
</feature>
<evidence type="ECO:0000256" key="2">
    <source>
        <dbReference type="ARBA" id="ARBA00009085"/>
    </source>
</evidence>
<dbReference type="PROSITE" id="PS50271">
    <property type="entry name" value="ZF_UBP"/>
    <property type="match status" value="1"/>
</dbReference>
<evidence type="ECO:0000259" key="13">
    <source>
        <dbReference type="PROSITE" id="PS50235"/>
    </source>
</evidence>
<dbReference type="EMBL" id="JADGJQ010000016">
    <property type="protein sequence ID" value="KAJ3180431.1"/>
    <property type="molecule type" value="Genomic_DNA"/>
</dbReference>
<evidence type="ECO:0000256" key="12">
    <source>
        <dbReference type="SAM" id="MobiDB-lite"/>
    </source>
</evidence>
<dbReference type="InterPro" id="IPR001394">
    <property type="entry name" value="Peptidase_C19_UCH"/>
</dbReference>
<dbReference type="InterPro" id="IPR038765">
    <property type="entry name" value="Papain-like_cys_pep_sf"/>
</dbReference>
<dbReference type="GO" id="GO:0016579">
    <property type="term" value="P:protein deubiquitination"/>
    <property type="evidence" value="ECO:0007669"/>
    <property type="project" value="InterPro"/>
</dbReference>
<dbReference type="Pfam" id="PF02148">
    <property type="entry name" value="zf-UBP"/>
    <property type="match status" value="1"/>
</dbReference>
<comment type="caution">
    <text evidence="15">The sequence shown here is derived from an EMBL/GenBank/DDBJ whole genome shotgun (WGS) entry which is preliminary data.</text>
</comment>
<feature type="region of interest" description="Disordered" evidence="12">
    <location>
        <begin position="594"/>
        <end position="675"/>
    </location>
</feature>
<dbReference type="Gene3D" id="3.90.70.10">
    <property type="entry name" value="Cysteine proteinases"/>
    <property type="match status" value="2"/>
</dbReference>
<evidence type="ECO:0000256" key="8">
    <source>
        <dbReference type="ARBA" id="ARBA00022807"/>
    </source>
</evidence>
<dbReference type="GO" id="GO:0005634">
    <property type="term" value="C:nucleus"/>
    <property type="evidence" value="ECO:0007669"/>
    <property type="project" value="TreeGrafter"/>
</dbReference>
<feature type="compositionally biased region" description="Low complexity" evidence="12">
    <location>
        <begin position="594"/>
        <end position="603"/>
    </location>
</feature>
<evidence type="ECO:0000256" key="9">
    <source>
        <dbReference type="ARBA" id="ARBA00022833"/>
    </source>
</evidence>
<dbReference type="GO" id="GO:0008270">
    <property type="term" value="F:zinc ion binding"/>
    <property type="evidence" value="ECO:0007669"/>
    <property type="project" value="UniProtKB-KW"/>
</dbReference>
<gene>
    <name evidence="15" type="primary">USP45</name>
    <name evidence="15" type="ORF">HDU87_001940</name>
</gene>
<evidence type="ECO:0000256" key="5">
    <source>
        <dbReference type="ARBA" id="ARBA00022771"/>
    </source>
</evidence>
<evidence type="ECO:0000256" key="6">
    <source>
        <dbReference type="ARBA" id="ARBA00022786"/>
    </source>
</evidence>
<keyword evidence="5 10" id="KW-0863">Zinc-finger</keyword>
<dbReference type="EC" id="3.4.19.12" evidence="11"/>